<feature type="compositionally biased region" description="Low complexity" evidence="1">
    <location>
        <begin position="14"/>
        <end position="27"/>
    </location>
</feature>
<feature type="compositionally biased region" description="Basic and acidic residues" evidence="1">
    <location>
        <begin position="1"/>
        <end position="13"/>
    </location>
</feature>
<evidence type="ECO:0000313" key="4">
    <source>
        <dbReference type="Proteomes" id="UP000198281"/>
    </source>
</evidence>
<keyword evidence="4" id="KW-1185">Reference proteome</keyword>
<feature type="domain" description="Phasin" evidence="2">
    <location>
        <begin position="190"/>
        <end position="288"/>
    </location>
</feature>
<proteinExistence type="predicted"/>
<feature type="region of interest" description="Disordered" evidence="1">
    <location>
        <begin position="102"/>
        <end position="129"/>
    </location>
</feature>
<evidence type="ECO:0000259" key="2">
    <source>
        <dbReference type="Pfam" id="PF09361"/>
    </source>
</evidence>
<sequence>MSDTTPVKRERATKAVAATAPAATGPATPPVAALVGEAPAVKAPVEPVAETIVASEVPAALPATAPMAVAAPETAPAPVAAAPARKAKAAARVSPAKAVEKPAVPAAAPREARSVPAPKAPSKPVLKSLPNKNKAIPAAAKRPAAAQKGYLDMLNPTETTKQAAEKVQAFFVDANDKAKAAFEKSAKLGEEFAALTKGNVEAFVESSKVAAKGAETLGQEAAEYGKKTFEHASSTFKSMTGVKSPTELFQLQSEFAKSSFDNAVAEASKFSEAWMKLAGDVFQPLSNRYAVAAEKFKSAAF</sequence>
<name>A0A239F5P6_9SPHN</name>
<protein>
    <submittedName>
        <fullName evidence="3">Phasin family protein</fullName>
    </submittedName>
</protein>
<dbReference type="Proteomes" id="UP000198281">
    <property type="component" value="Unassembled WGS sequence"/>
</dbReference>
<accession>A0A239F5P6</accession>
<dbReference type="OrthoDB" id="8479795at2"/>
<feature type="region of interest" description="Disordered" evidence="1">
    <location>
        <begin position="1"/>
        <end position="27"/>
    </location>
</feature>
<dbReference type="InterPro" id="IPR018968">
    <property type="entry name" value="Phasin"/>
</dbReference>
<feature type="compositionally biased region" description="Low complexity" evidence="1">
    <location>
        <begin position="102"/>
        <end position="117"/>
    </location>
</feature>
<dbReference type="AlphaFoldDB" id="A0A239F5P6"/>
<dbReference type="InterPro" id="IPR010127">
    <property type="entry name" value="Phasin_subfam-1"/>
</dbReference>
<dbReference type="EMBL" id="FZOS01000008">
    <property type="protein sequence ID" value="SNS52226.1"/>
    <property type="molecule type" value="Genomic_DNA"/>
</dbReference>
<organism evidence="3 4">
    <name type="scientific">Edaphosphingomonas laterariae</name>
    <dbReference type="NCBI Taxonomy" id="861865"/>
    <lineage>
        <taxon>Bacteria</taxon>
        <taxon>Pseudomonadati</taxon>
        <taxon>Pseudomonadota</taxon>
        <taxon>Alphaproteobacteria</taxon>
        <taxon>Sphingomonadales</taxon>
        <taxon>Rhizorhabdaceae</taxon>
        <taxon>Edaphosphingomonas</taxon>
    </lineage>
</organism>
<dbReference type="NCBIfam" id="TIGR01841">
    <property type="entry name" value="phasin"/>
    <property type="match status" value="1"/>
</dbReference>
<gene>
    <name evidence="3" type="ORF">SAMN06295912_10878</name>
</gene>
<dbReference type="Pfam" id="PF09361">
    <property type="entry name" value="Phasin_2"/>
    <property type="match status" value="1"/>
</dbReference>
<reference evidence="4" key="1">
    <citation type="submission" date="2017-06" db="EMBL/GenBank/DDBJ databases">
        <authorList>
            <person name="Varghese N."/>
            <person name="Submissions S."/>
        </authorList>
    </citation>
    <scope>NUCLEOTIDE SEQUENCE [LARGE SCALE GENOMIC DNA]</scope>
    <source>
        <strain evidence="4">LNB2</strain>
    </source>
</reference>
<dbReference type="RefSeq" id="WP_089219369.1">
    <property type="nucleotide sequence ID" value="NZ_FZOS01000008.1"/>
</dbReference>
<evidence type="ECO:0000256" key="1">
    <source>
        <dbReference type="SAM" id="MobiDB-lite"/>
    </source>
</evidence>
<evidence type="ECO:0000313" key="3">
    <source>
        <dbReference type="EMBL" id="SNS52226.1"/>
    </source>
</evidence>